<name>A0AAN6ZJQ4_9PEZI</name>
<reference evidence="2" key="1">
    <citation type="journal article" date="2023" name="Mol. Phylogenet. Evol.">
        <title>Genome-scale phylogeny and comparative genomics of the fungal order Sordariales.</title>
        <authorList>
            <person name="Hensen N."/>
            <person name="Bonometti L."/>
            <person name="Westerberg I."/>
            <person name="Brannstrom I.O."/>
            <person name="Guillou S."/>
            <person name="Cros-Aarteil S."/>
            <person name="Calhoun S."/>
            <person name="Haridas S."/>
            <person name="Kuo A."/>
            <person name="Mondo S."/>
            <person name="Pangilinan J."/>
            <person name="Riley R."/>
            <person name="LaButti K."/>
            <person name="Andreopoulos B."/>
            <person name="Lipzen A."/>
            <person name="Chen C."/>
            <person name="Yan M."/>
            <person name="Daum C."/>
            <person name="Ng V."/>
            <person name="Clum A."/>
            <person name="Steindorff A."/>
            <person name="Ohm R.A."/>
            <person name="Martin F."/>
            <person name="Silar P."/>
            <person name="Natvig D.O."/>
            <person name="Lalanne C."/>
            <person name="Gautier V."/>
            <person name="Ament-Velasquez S.L."/>
            <person name="Kruys A."/>
            <person name="Hutchinson M.I."/>
            <person name="Powell A.J."/>
            <person name="Barry K."/>
            <person name="Miller A.N."/>
            <person name="Grigoriev I.V."/>
            <person name="Debuchy R."/>
            <person name="Gladieux P."/>
            <person name="Hiltunen Thoren M."/>
            <person name="Johannesson H."/>
        </authorList>
    </citation>
    <scope>NUCLEOTIDE SEQUENCE</scope>
    <source>
        <strain evidence="2">CBS 141.50</strain>
    </source>
</reference>
<evidence type="ECO:0000313" key="3">
    <source>
        <dbReference type="Proteomes" id="UP001302676"/>
    </source>
</evidence>
<evidence type="ECO:0000256" key="1">
    <source>
        <dbReference type="SAM" id="Coils"/>
    </source>
</evidence>
<protein>
    <submittedName>
        <fullName evidence="2">Uncharacterized protein</fullName>
    </submittedName>
</protein>
<accession>A0AAN6ZJQ4</accession>
<proteinExistence type="predicted"/>
<organism evidence="2 3">
    <name type="scientific">Dichotomopilus funicola</name>
    <dbReference type="NCBI Taxonomy" id="1934379"/>
    <lineage>
        <taxon>Eukaryota</taxon>
        <taxon>Fungi</taxon>
        <taxon>Dikarya</taxon>
        <taxon>Ascomycota</taxon>
        <taxon>Pezizomycotina</taxon>
        <taxon>Sordariomycetes</taxon>
        <taxon>Sordariomycetidae</taxon>
        <taxon>Sordariales</taxon>
        <taxon>Chaetomiaceae</taxon>
        <taxon>Dichotomopilus</taxon>
    </lineage>
</organism>
<reference evidence="2" key="2">
    <citation type="submission" date="2023-05" db="EMBL/GenBank/DDBJ databases">
        <authorList>
            <consortium name="Lawrence Berkeley National Laboratory"/>
            <person name="Steindorff A."/>
            <person name="Hensen N."/>
            <person name="Bonometti L."/>
            <person name="Westerberg I."/>
            <person name="Brannstrom I.O."/>
            <person name="Guillou S."/>
            <person name="Cros-Aarteil S."/>
            <person name="Calhoun S."/>
            <person name="Haridas S."/>
            <person name="Kuo A."/>
            <person name="Mondo S."/>
            <person name="Pangilinan J."/>
            <person name="Riley R."/>
            <person name="Labutti K."/>
            <person name="Andreopoulos B."/>
            <person name="Lipzen A."/>
            <person name="Chen C."/>
            <person name="Yanf M."/>
            <person name="Daum C."/>
            <person name="Ng V."/>
            <person name="Clum A."/>
            <person name="Ohm R."/>
            <person name="Martin F."/>
            <person name="Silar P."/>
            <person name="Natvig D."/>
            <person name="Lalanne C."/>
            <person name="Gautier V."/>
            <person name="Ament-Velasquez S.L."/>
            <person name="Kruys A."/>
            <person name="Hutchinson M.I."/>
            <person name="Powell A.J."/>
            <person name="Barry K."/>
            <person name="Miller A.N."/>
            <person name="Grigoriev I.V."/>
            <person name="Debuchy R."/>
            <person name="Gladieux P."/>
            <person name="Thoren M.H."/>
            <person name="Johannesson H."/>
        </authorList>
    </citation>
    <scope>NUCLEOTIDE SEQUENCE</scope>
    <source>
        <strain evidence="2">CBS 141.50</strain>
    </source>
</reference>
<dbReference type="RefSeq" id="XP_062634348.1">
    <property type="nucleotide sequence ID" value="XM_062778111.1"/>
</dbReference>
<sequence length="139" mass="16534">MGSDIGSPRRGRREFTALEVAQDKVERDLRNEVQLLEKSLKSTVEELQDTRSETWDLRYQCQDLKQEIWRLNMHLSHSVAVSDWEDGIAVPKTARELVLEQERVRLQRKVTELEEIVWRKEERYRYKTGGFSLSRTRSL</sequence>
<feature type="coiled-coil region" evidence="1">
    <location>
        <begin position="96"/>
        <end position="123"/>
    </location>
</feature>
<dbReference type="GeneID" id="87814724"/>
<dbReference type="AlphaFoldDB" id="A0AAN6ZJQ4"/>
<comment type="caution">
    <text evidence="2">The sequence shown here is derived from an EMBL/GenBank/DDBJ whole genome shotgun (WGS) entry which is preliminary data.</text>
</comment>
<evidence type="ECO:0000313" key="2">
    <source>
        <dbReference type="EMBL" id="KAK4140977.1"/>
    </source>
</evidence>
<gene>
    <name evidence="2" type="ORF">C8A04DRAFT_14480</name>
</gene>
<keyword evidence="3" id="KW-1185">Reference proteome</keyword>
<dbReference type="EMBL" id="MU853620">
    <property type="protein sequence ID" value="KAK4140977.1"/>
    <property type="molecule type" value="Genomic_DNA"/>
</dbReference>
<dbReference type="Proteomes" id="UP001302676">
    <property type="component" value="Unassembled WGS sequence"/>
</dbReference>
<keyword evidence="1" id="KW-0175">Coiled coil</keyword>
<feature type="coiled-coil region" evidence="1">
    <location>
        <begin position="26"/>
        <end position="53"/>
    </location>
</feature>